<dbReference type="InParanoid" id="A0A286UCQ2"/>
<dbReference type="STRING" id="2282107.A0A286UCQ2"/>
<dbReference type="SMART" id="SM00398">
    <property type="entry name" value="HMG"/>
    <property type="match status" value="1"/>
</dbReference>
<evidence type="ECO:0000313" key="7">
    <source>
        <dbReference type="Proteomes" id="UP000217199"/>
    </source>
</evidence>
<reference evidence="6 7" key="1">
    <citation type="journal article" date="2017" name="Mol. Ecol.">
        <title>Comparative and population genomic landscape of Phellinus noxius: A hypervariable fungus causing root rot in trees.</title>
        <authorList>
            <person name="Chung C.L."/>
            <person name="Lee T.J."/>
            <person name="Akiba M."/>
            <person name="Lee H.H."/>
            <person name="Kuo T.H."/>
            <person name="Liu D."/>
            <person name="Ke H.M."/>
            <person name="Yokoi T."/>
            <person name="Roa M.B."/>
            <person name="Lu M.J."/>
            <person name="Chang Y.Y."/>
            <person name="Ann P.J."/>
            <person name="Tsai J.N."/>
            <person name="Chen C.Y."/>
            <person name="Tzean S.S."/>
            <person name="Ota Y."/>
            <person name="Hattori T."/>
            <person name="Sahashi N."/>
            <person name="Liou R.F."/>
            <person name="Kikuchi T."/>
            <person name="Tsai I.J."/>
        </authorList>
    </citation>
    <scope>NUCLEOTIDE SEQUENCE [LARGE SCALE GENOMIC DNA]</scope>
    <source>
        <strain evidence="6 7">FFPRI411160</strain>
    </source>
</reference>
<keyword evidence="3" id="KW-0539">Nucleus</keyword>
<dbReference type="GO" id="GO:0001228">
    <property type="term" value="F:DNA-binding transcription activator activity, RNA polymerase II-specific"/>
    <property type="evidence" value="ECO:0007669"/>
    <property type="project" value="TreeGrafter"/>
</dbReference>
<gene>
    <name evidence="6" type="ORF">PNOK_0745500</name>
</gene>
<dbReference type="PANTHER" id="PTHR10270">
    <property type="entry name" value="SOX TRANSCRIPTION FACTOR"/>
    <property type="match status" value="1"/>
</dbReference>
<name>A0A286UCQ2_9AGAM</name>
<feature type="DNA-binding region" description="HMG box" evidence="3">
    <location>
        <begin position="63"/>
        <end position="132"/>
    </location>
</feature>
<dbReference type="GO" id="GO:0005634">
    <property type="term" value="C:nucleus"/>
    <property type="evidence" value="ECO:0007669"/>
    <property type="project" value="UniProtKB-UniRule"/>
</dbReference>
<feature type="compositionally biased region" description="Basic and acidic residues" evidence="4">
    <location>
        <begin position="48"/>
        <end position="59"/>
    </location>
</feature>
<accession>A0A286UCQ2</accession>
<evidence type="ECO:0000259" key="5">
    <source>
        <dbReference type="PROSITE" id="PS50118"/>
    </source>
</evidence>
<sequence>MPRITSLELRQKLFPYARPTDDAEDVRLPNVLDEGVSSTPLVSSASVDNDKNQKSAKVSADHIPRPVNCYILFQNDFRRNNSRDSSRVNGGEMVVQSAAAAWRRMSEQEKAPWRERAKIVGAEHKLKYPNYKFRPVHTKKRTKGNIKKNGNVQKDGEDPLQGAVQNTVQGEVQGTSEPSVQGQFNGVIQYAPVYFPNDLYQYQVAQNLALMGGQMGMSIPPSIPLPALPRWPGILHGELLQTNQLTSEPGLAPSWATTGLQYPRFDNFDDLPYFI</sequence>
<protein>
    <submittedName>
        <fullName evidence="6">Sry-box containing 7</fullName>
    </submittedName>
</protein>
<dbReference type="InterPro" id="IPR009071">
    <property type="entry name" value="HMG_box_dom"/>
</dbReference>
<dbReference type="OrthoDB" id="6247875at2759"/>
<feature type="region of interest" description="Disordered" evidence="4">
    <location>
        <begin position="39"/>
        <end position="59"/>
    </location>
</feature>
<evidence type="ECO:0000256" key="3">
    <source>
        <dbReference type="PROSITE-ProRule" id="PRU00267"/>
    </source>
</evidence>
<dbReference type="GO" id="GO:0000978">
    <property type="term" value="F:RNA polymerase II cis-regulatory region sequence-specific DNA binding"/>
    <property type="evidence" value="ECO:0007669"/>
    <property type="project" value="TreeGrafter"/>
</dbReference>
<proteinExistence type="predicted"/>
<dbReference type="SUPFAM" id="SSF47095">
    <property type="entry name" value="HMG-box"/>
    <property type="match status" value="1"/>
</dbReference>
<dbReference type="InterPro" id="IPR050140">
    <property type="entry name" value="SRY-related_HMG-box_TF-like"/>
</dbReference>
<dbReference type="Pfam" id="PF00505">
    <property type="entry name" value="HMG_box"/>
    <property type="match status" value="1"/>
</dbReference>
<dbReference type="PANTHER" id="PTHR10270:SF161">
    <property type="entry name" value="SEX-DETERMINING REGION Y PROTEIN"/>
    <property type="match status" value="1"/>
</dbReference>
<dbReference type="CDD" id="cd01389">
    <property type="entry name" value="HMG-box_ROX1-like"/>
    <property type="match status" value="1"/>
</dbReference>
<dbReference type="PROSITE" id="PS50118">
    <property type="entry name" value="HMG_BOX_2"/>
    <property type="match status" value="1"/>
</dbReference>
<evidence type="ECO:0000256" key="2">
    <source>
        <dbReference type="ARBA" id="ARBA00023163"/>
    </source>
</evidence>
<evidence type="ECO:0000313" key="6">
    <source>
        <dbReference type="EMBL" id="PAV17391.1"/>
    </source>
</evidence>
<feature type="domain" description="HMG box" evidence="5">
    <location>
        <begin position="63"/>
        <end position="132"/>
    </location>
</feature>
<dbReference type="Gene3D" id="1.10.30.10">
    <property type="entry name" value="High mobility group box domain"/>
    <property type="match status" value="1"/>
</dbReference>
<keyword evidence="1 3" id="KW-0238">DNA-binding</keyword>
<evidence type="ECO:0000256" key="1">
    <source>
        <dbReference type="ARBA" id="ARBA00023125"/>
    </source>
</evidence>
<evidence type="ECO:0000256" key="4">
    <source>
        <dbReference type="SAM" id="MobiDB-lite"/>
    </source>
</evidence>
<dbReference type="InterPro" id="IPR036910">
    <property type="entry name" value="HMG_box_dom_sf"/>
</dbReference>
<dbReference type="GO" id="GO:0030154">
    <property type="term" value="P:cell differentiation"/>
    <property type="evidence" value="ECO:0007669"/>
    <property type="project" value="TreeGrafter"/>
</dbReference>
<dbReference type="Proteomes" id="UP000217199">
    <property type="component" value="Unassembled WGS sequence"/>
</dbReference>
<keyword evidence="7" id="KW-1185">Reference proteome</keyword>
<comment type="caution">
    <text evidence="6">The sequence shown here is derived from an EMBL/GenBank/DDBJ whole genome shotgun (WGS) entry which is preliminary data.</text>
</comment>
<organism evidence="6 7">
    <name type="scientific">Pyrrhoderma noxium</name>
    <dbReference type="NCBI Taxonomy" id="2282107"/>
    <lineage>
        <taxon>Eukaryota</taxon>
        <taxon>Fungi</taxon>
        <taxon>Dikarya</taxon>
        <taxon>Basidiomycota</taxon>
        <taxon>Agaricomycotina</taxon>
        <taxon>Agaricomycetes</taxon>
        <taxon>Hymenochaetales</taxon>
        <taxon>Hymenochaetaceae</taxon>
        <taxon>Pyrrhoderma</taxon>
    </lineage>
</organism>
<dbReference type="AlphaFoldDB" id="A0A286UCQ2"/>
<keyword evidence="2" id="KW-0804">Transcription</keyword>
<dbReference type="EMBL" id="NBII01000007">
    <property type="protein sequence ID" value="PAV17391.1"/>
    <property type="molecule type" value="Genomic_DNA"/>
</dbReference>